<reference evidence="7" key="1">
    <citation type="submission" date="2025-08" db="UniProtKB">
        <authorList>
            <consortium name="RefSeq"/>
        </authorList>
    </citation>
    <scope>IDENTIFICATION</scope>
    <source>
        <tissue evidence="7">Blood</tissue>
    </source>
</reference>
<dbReference type="InParanoid" id="A0A6P9BJ68"/>
<feature type="chain" id="PRO_5027952376" evidence="4">
    <location>
        <begin position="19"/>
        <end position="252"/>
    </location>
</feature>
<proteinExistence type="inferred from homology"/>
<dbReference type="KEGG" id="pgut:117664158"/>
<evidence type="ECO:0000313" key="7">
    <source>
        <dbReference type="RefSeq" id="XP_034270883.1"/>
    </source>
</evidence>
<gene>
    <name evidence="7" type="primary">LOC117664158</name>
</gene>
<dbReference type="GO" id="GO:0038023">
    <property type="term" value="F:signaling receptor activity"/>
    <property type="evidence" value="ECO:0007669"/>
    <property type="project" value="TreeGrafter"/>
</dbReference>
<dbReference type="OMA" id="CCYADFT"/>
<dbReference type="RefSeq" id="XP_034270883.1">
    <property type="nucleotide sequence ID" value="XM_034414992.2"/>
</dbReference>
<organism evidence="6 7">
    <name type="scientific">Pantherophis guttatus</name>
    <name type="common">Corn snake</name>
    <name type="synonym">Elaphe guttata</name>
    <dbReference type="NCBI Taxonomy" id="94885"/>
    <lineage>
        <taxon>Eukaryota</taxon>
        <taxon>Metazoa</taxon>
        <taxon>Chordata</taxon>
        <taxon>Craniata</taxon>
        <taxon>Vertebrata</taxon>
        <taxon>Euteleostomi</taxon>
        <taxon>Lepidosauria</taxon>
        <taxon>Squamata</taxon>
        <taxon>Bifurcata</taxon>
        <taxon>Unidentata</taxon>
        <taxon>Episquamata</taxon>
        <taxon>Toxicofera</taxon>
        <taxon>Serpentes</taxon>
        <taxon>Colubroidea</taxon>
        <taxon>Colubridae</taxon>
        <taxon>Colubrinae</taxon>
        <taxon>Pantherophis</taxon>
    </lineage>
</organism>
<dbReference type="GeneID" id="117664158"/>
<keyword evidence="6" id="KW-1185">Reference proteome</keyword>
<name>A0A6P9BJ68_PANGU</name>
<keyword evidence="2 4" id="KW-0732">Signal</keyword>
<dbReference type="InterPro" id="IPR004269">
    <property type="entry name" value="Folate_rcpt"/>
</dbReference>
<keyword evidence="3" id="KW-1015">Disulfide bond</keyword>
<dbReference type="GO" id="GO:0009897">
    <property type="term" value="C:external side of plasma membrane"/>
    <property type="evidence" value="ECO:0007669"/>
    <property type="project" value="TreeGrafter"/>
</dbReference>
<protein>
    <submittedName>
        <fullName evidence="7">Riboflavin-binding protein-like</fullName>
    </submittedName>
</protein>
<dbReference type="OrthoDB" id="5982417at2759"/>
<evidence type="ECO:0000256" key="1">
    <source>
        <dbReference type="ARBA" id="ARBA00007932"/>
    </source>
</evidence>
<feature type="domain" description="Folate receptor-like" evidence="5">
    <location>
        <begin position="22"/>
        <end position="189"/>
    </location>
</feature>
<evidence type="ECO:0000256" key="2">
    <source>
        <dbReference type="ARBA" id="ARBA00022729"/>
    </source>
</evidence>
<evidence type="ECO:0000259" key="5">
    <source>
        <dbReference type="Pfam" id="PF03024"/>
    </source>
</evidence>
<dbReference type="PANTHER" id="PTHR10517">
    <property type="entry name" value="FOLATE RECEPTOR"/>
    <property type="match status" value="1"/>
</dbReference>
<dbReference type="GO" id="GO:1902444">
    <property type="term" value="F:riboflavin binding"/>
    <property type="evidence" value="ECO:0007669"/>
    <property type="project" value="TreeGrafter"/>
</dbReference>
<comment type="similarity">
    <text evidence="1">Belongs to the folate receptor family.</text>
</comment>
<dbReference type="GO" id="GO:0032217">
    <property type="term" value="F:riboflavin transmembrane transporter activity"/>
    <property type="evidence" value="ECO:0007669"/>
    <property type="project" value="TreeGrafter"/>
</dbReference>
<dbReference type="AlphaFoldDB" id="A0A6P9BJ68"/>
<dbReference type="InterPro" id="IPR018143">
    <property type="entry name" value="Folate_rcpt-like"/>
</dbReference>
<evidence type="ECO:0000256" key="4">
    <source>
        <dbReference type="SAM" id="SignalP"/>
    </source>
</evidence>
<accession>A0A6P9BJ68</accession>
<dbReference type="Pfam" id="PF03024">
    <property type="entry name" value="Folate_rec"/>
    <property type="match status" value="1"/>
</dbReference>
<feature type="signal peptide" evidence="4">
    <location>
        <begin position="1"/>
        <end position="18"/>
    </location>
</feature>
<evidence type="ECO:0000313" key="6">
    <source>
        <dbReference type="Proteomes" id="UP001652622"/>
    </source>
</evidence>
<evidence type="ECO:0000256" key="3">
    <source>
        <dbReference type="ARBA" id="ARBA00023157"/>
    </source>
</evidence>
<dbReference type="FunCoup" id="A0A6P9BJ68">
    <property type="interactions" value="90"/>
</dbReference>
<sequence>MLRFSVLLFLAVLMSSTGQRQRCLRGAGHKPRPTQEKYLQECTLYAKSACCYPNITEQLADSPVVKINTTFWNRCGNLSPECEAYMKKIECFYRCSPYIAYWARPRQPAAISSVPICKRFCDNWYEACKSDHTCVSNSLTDWKIDEKGENHCKNDCIPISEMYASGTHMCEKMWGASLKVAYRSPCLCLEMDEMDPEVIKFIQYRSSSSSSSSSSSDNNDEERFCRLRMQMRRELEDKYKSLENNELPIDDI</sequence>
<dbReference type="PANTHER" id="PTHR10517:SF19">
    <property type="entry name" value="RETBINDIN"/>
    <property type="match status" value="1"/>
</dbReference>
<dbReference type="Proteomes" id="UP001652622">
    <property type="component" value="Unplaced"/>
</dbReference>